<sequence length="246" mass="26867">YPMSGQQRGFCLIVNNFDFSCSKGPKNPEGTEIDEGKLSLVFSWLGFQVEVLRDATRDQMLSSMEKLAGRDHSGMDCVACIVLSHGLKGGVYGVDGGEVQLEELTDRLNGIGCPSLRGKPKLFFIQACQGNKRDSTGVLCSDASVASESLPSMADFLIAMSTPPSYVSFRNGKEGTWFIQSLCQNLVRLVPSQKDLASILKEVIKDVSNKTDSKKRRQIPIYSTNILKLVVFPVPEGPRPSLPTSL</sequence>
<dbReference type="GO" id="GO:0006915">
    <property type="term" value="P:apoptotic process"/>
    <property type="evidence" value="ECO:0007669"/>
    <property type="project" value="UniProtKB-KW"/>
</dbReference>
<keyword evidence="4" id="KW-0378">Hydrolase</keyword>
<dbReference type="InterPro" id="IPR015917">
    <property type="entry name" value="Pept_C14A"/>
</dbReference>
<dbReference type="GO" id="GO:0051604">
    <property type="term" value="P:protein maturation"/>
    <property type="evidence" value="ECO:0007669"/>
    <property type="project" value="UniProtKB-ARBA"/>
</dbReference>
<evidence type="ECO:0000256" key="3">
    <source>
        <dbReference type="ARBA" id="ARBA00022703"/>
    </source>
</evidence>
<keyword evidence="3" id="KW-0053">Apoptosis</keyword>
<dbReference type="Ensembl" id="ENSGMOT00000008587.2">
    <property type="protein sequence ID" value="ENSGMOP00000008350.2"/>
    <property type="gene ID" value="ENSGMOG00000007814.2"/>
</dbReference>
<dbReference type="InterPro" id="IPR001309">
    <property type="entry name" value="Pept_C14_p20"/>
</dbReference>
<dbReference type="SUPFAM" id="SSF52129">
    <property type="entry name" value="Caspase-like"/>
    <property type="match status" value="1"/>
</dbReference>
<evidence type="ECO:0000256" key="7">
    <source>
        <dbReference type="RuleBase" id="RU003971"/>
    </source>
</evidence>
<keyword evidence="2" id="KW-0645">Protease</keyword>
<name>A0A8C4ZAQ5_GADMO</name>
<dbReference type="Proteomes" id="UP000694546">
    <property type="component" value="Chromosome 20"/>
</dbReference>
<keyword evidence="6" id="KW-0865">Zymogen</keyword>
<evidence type="ECO:0000259" key="9">
    <source>
        <dbReference type="PROSITE" id="PS50208"/>
    </source>
</evidence>
<dbReference type="InterPro" id="IPR011600">
    <property type="entry name" value="Pept_C14_caspase"/>
</dbReference>
<comment type="similarity">
    <text evidence="1 7">Belongs to the peptidase C14A family.</text>
</comment>
<evidence type="ECO:0000313" key="10">
    <source>
        <dbReference type="Ensembl" id="ENSGMOP00000008350.2"/>
    </source>
</evidence>
<dbReference type="GO" id="GO:0043067">
    <property type="term" value="P:regulation of programmed cell death"/>
    <property type="evidence" value="ECO:0007669"/>
    <property type="project" value="UniProtKB-ARBA"/>
</dbReference>
<feature type="domain" description="Caspase family p20" evidence="9">
    <location>
        <begin position="7"/>
        <end position="132"/>
    </location>
</feature>
<proteinExistence type="inferred from homology"/>
<evidence type="ECO:0000313" key="11">
    <source>
        <dbReference type="Proteomes" id="UP000694546"/>
    </source>
</evidence>
<reference evidence="10" key="2">
    <citation type="submission" date="2025-09" db="UniProtKB">
        <authorList>
            <consortium name="Ensembl"/>
        </authorList>
    </citation>
    <scope>IDENTIFICATION</scope>
</reference>
<keyword evidence="5" id="KW-0788">Thiol protease</keyword>
<keyword evidence="11" id="KW-1185">Reference proteome</keyword>
<dbReference type="InterPro" id="IPR016129">
    <property type="entry name" value="Caspase_his_AS"/>
</dbReference>
<dbReference type="Gene3D" id="3.40.50.1460">
    <property type="match status" value="1"/>
</dbReference>
<dbReference type="PROSITE" id="PS01122">
    <property type="entry name" value="CASPASE_CYS"/>
    <property type="match status" value="1"/>
</dbReference>
<dbReference type="AlphaFoldDB" id="A0A8C4ZAQ5"/>
<dbReference type="GeneTree" id="ENSGT00940000160994"/>
<dbReference type="PRINTS" id="PR00376">
    <property type="entry name" value="IL1BCENZYME"/>
</dbReference>
<dbReference type="CDD" id="cd00032">
    <property type="entry name" value="CASc"/>
    <property type="match status" value="1"/>
</dbReference>
<dbReference type="GO" id="GO:0006508">
    <property type="term" value="P:proteolysis"/>
    <property type="evidence" value="ECO:0007669"/>
    <property type="project" value="UniProtKB-KW"/>
</dbReference>
<organism evidence="10 11">
    <name type="scientific">Gadus morhua</name>
    <name type="common">Atlantic cod</name>
    <dbReference type="NCBI Taxonomy" id="8049"/>
    <lineage>
        <taxon>Eukaryota</taxon>
        <taxon>Metazoa</taxon>
        <taxon>Chordata</taxon>
        <taxon>Craniata</taxon>
        <taxon>Vertebrata</taxon>
        <taxon>Euteleostomi</taxon>
        <taxon>Actinopterygii</taxon>
        <taxon>Neopterygii</taxon>
        <taxon>Teleostei</taxon>
        <taxon>Neoteleostei</taxon>
        <taxon>Acanthomorphata</taxon>
        <taxon>Zeiogadaria</taxon>
        <taxon>Gadariae</taxon>
        <taxon>Gadiformes</taxon>
        <taxon>Gadoidei</taxon>
        <taxon>Gadidae</taxon>
        <taxon>Gadus</taxon>
    </lineage>
</organism>
<dbReference type="PROSITE" id="PS01121">
    <property type="entry name" value="CASPASE_HIS"/>
    <property type="match status" value="1"/>
</dbReference>
<dbReference type="SMART" id="SM00115">
    <property type="entry name" value="CASc"/>
    <property type="match status" value="1"/>
</dbReference>
<dbReference type="PROSITE" id="PS50207">
    <property type="entry name" value="CASPASE_P10"/>
    <property type="match status" value="1"/>
</dbReference>
<evidence type="ECO:0000256" key="2">
    <source>
        <dbReference type="ARBA" id="ARBA00022670"/>
    </source>
</evidence>
<feature type="domain" description="Caspase family p10" evidence="8">
    <location>
        <begin position="146"/>
        <end position="233"/>
    </location>
</feature>
<dbReference type="InterPro" id="IPR029030">
    <property type="entry name" value="Caspase-like_dom_sf"/>
</dbReference>
<evidence type="ECO:0000256" key="1">
    <source>
        <dbReference type="ARBA" id="ARBA00010134"/>
    </source>
</evidence>
<protein>
    <submittedName>
        <fullName evidence="10">Uncharacterized protein</fullName>
    </submittedName>
</protein>
<reference evidence="10" key="1">
    <citation type="submission" date="2025-08" db="UniProtKB">
        <authorList>
            <consortium name="Ensembl"/>
        </authorList>
    </citation>
    <scope>IDENTIFICATION</scope>
</reference>
<dbReference type="InterPro" id="IPR033139">
    <property type="entry name" value="Caspase_cys_AS"/>
</dbReference>
<dbReference type="PROSITE" id="PS50208">
    <property type="entry name" value="CASPASE_P20"/>
    <property type="match status" value="1"/>
</dbReference>
<dbReference type="GO" id="GO:0004197">
    <property type="term" value="F:cysteine-type endopeptidase activity"/>
    <property type="evidence" value="ECO:0007669"/>
    <property type="project" value="InterPro"/>
</dbReference>
<dbReference type="Pfam" id="PF00656">
    <property type="entry name" value="Peptidase_C14"/>
    <property type="match status" value="1"/>
</dbReference>
<dbReference type="OMA" id="VNENMNT"/>
<accession>A0A8C4ZAQ5</accession>
<dbReference type="PANTHER" id="PTHR48169:SF7">
    <property type="entry name" value="CASPASE 10"/>
    <property type="match status" value="1"/>
</dbReference>
<evidence type="ECO:0000256" key="5">
    <source>
        <dbReference type="ARBA" id="ARBA00022807"/>
    </source>
</evidence>
<dbReference type="InterPro" id="IPR002138">
    <property type="entry name" value="Pept_C14_p10"/>
</dbReference>
<evidence type="ECO:0000256" key="6">
    <source>
        <dbReference type="ARBA" id="ARBA00023145"/>
    </source>
</evidence>
<dbReference type="PANTHER" id="PTHR48169">
    <property type="entry name" value="DED DOMAIN-CONTAINING PROTEIN"/>
    <property type="match status" value="1"/>
</dbReference>
<evidence type="ECO:0000259" key="8">
    <source>
        <dbReference type="PROSITE" id="PS50207"/>
    </source>
</evidence>
<dbReference type="GO" id="GO:0005737">
    <property type="term" value="C:cytoplasm"/>
    <property type="evidence" value="ECO:0007669"/>
    <property type="project" value="UniProtKB-ARBA"/>
</dbReference>
<evidence type="ECO:0000256" key="4">
    <source>
        <dbReference type="ARBA" id="ARBA00022801"/>
    </source>
</evidence>